<dbReference type="RefSeq" id="WP_058622710.1">
    <property type="nucleotide sequence ID" value="NZ_LDRT01000018.1"/>
</dbReference>
<evidence type="ECO:0000313" key="2">
    <source>
        <dbReference type="EMBL" id="KTR96142.1"/>
    </source>
</evidence>
<comment type="caution">
    <text evidence="2">The sequence shown here is derived from an EMBL/GenBank/DDBJ whole genome shotgun (WGS) entry which is preliminary data.</text>
</comment>
<organism evidence="2 3">
    <name type="scientific">Microbacterium testaceum</name>
    <name type="common">Aureobacterium testaceum</name>
    <name type="synonym">Brevibacterium testaceum</name>
    <dbReference type="NCBI Taxonomy" id="2033"/>
    <lineage>
        <taxon>Bacteria</taxon>
        <taxon>Bacillati</taxon>
        <taxon>Actinomycetota</taxon>
        <taxon>Actinomycetes</taxon>
        <taxon>Micrococcales</taxon>
        <taxon>Microbacteriaceae</taxon>
        <taxon>Microbacterium</taxon>
    </lineage>
</organism>
<sequence length="385" mass="40611">MLRLLAFAALGAAIGGLVVSLLGNPDPGMLIFGIAIGVCIAATTITRLAGGLAASLPSPAAVQDARDARRLGRARVDSVRQTGTFVNEQPVCDIDVTVVSLTGEAWATTIRMLVPLTELPAYQAGLERDVAILLEGGPEIAFADGELSPAEIARLVVPPRSEVEVRHAPPGTRIDKGRRRGPLIGIGRRGRPLRLAVFALVAVLAGAVVVLPFRAAVGLTLDAWSDGRWSVDMRHPGALATAERALQEAIGHDRVVSITVIPDAVIVEAPIHAGAVETDEWTYRGGVVSHDGAAHGQPELAEEQFSWSDVALDRLWPAMEQASAQSGLPTDGASARIERATDDDVQSPTFIRNVGVPEISFGLSDDYRDAFFRLDATGTDLQSVG</sequence>
<dbReference type="Proteomes" id="UP000075025">
    <property type="component" value="Unassembled WGS sequence"/>
</dbReference>
<feature type="transmembrane region" description="Helical" evidence="1">
    <location>
        <begin position="30"/>
        <end position="49"/>
    </location>
</feature>
<proteinExistence type="predicted"/>
<keyword evidence="1" id="KW-1133">Transmembrane helix</keyword>
<evidence type="ECO:0000256" key="1">
    <source>
        <dbReference type="SAM" id="Phobius"/>
    </source>
</evidence>
<dbReference type="AlphaFoldDB" id="A0A147F097"/>
<dbReference type="OrthoDB" id="4965912at2"/>
<name>A0A147F097_MICTE</name>
<accession>A0A147F097</accession>
<keyword evidence="1" id="KW-0812">Transmembrane</keyword>
<reference evidence="2 3" key="1">
    <citation type="journal article" date="2016" name="Front. Microbiol.">
        <title>Genomic Resource of Rice Seed Associated Bacteria.</title>
        <authorList>
            <person name="Midha S."/>
            <person name="Bansal K."/>
            <person name="Sharma S."/>
            <person name="Kumar N."/>
            <person name="Patil P.P."/>
            <person name="Chaudhry V."/>
            <person name="Patil P.B."/>
        </authorList>
    </citation>
    <scope>NUCLEOTIDE SEQUENCE [LARGE SCALE GENOMIC DNA]</scope>
    <source>
        <strain evidence="2 3">NS220</strain>
    </source>
</reference>
<gene>
    <name evidence="2" type="ORF">NS220_03480</name>
</gene>
<protein>
    <submittedName>
        <fullName evidence="2">Uncharacterized protein</fullName>
    </submittedName>
</protein>
<dbReference type="EMBL" id="LDRT01000018">
    <property type="protein sequence ID" value="KTR96142.1"/>
    <property type="molecule type" value="Genomic_DNA"/>
</dbReference>
<feature type="transmembrane region" description="Helical" evidence="1">
    <location>
        <begin position="195"/>
        <end position="213"/>
    </location>
</feature>
<keyword evidence="1" id="KW-0472">Membrane</keyword>
<dbReference type="PATRIC" id="fig|2033.6.peg.1314"/>
<evidence type="ECO:0000313" key="3">
    <source>
        <dbReference type="Proteomes" id="UP000075025"/>
    </source>
</evidence>